<dbReference type="AlphaFoldDB" id="A0AAV1TTF8"/>
<evidence type="ECO:0000259" key="1">
    <source>
        <dbReference type="Pfam" id="PF24906"/>
    </source>
</evidence>
<evidence type="ECO:0000313" key="2">
    <source>
        <dbReference type="EMBL" id="CAK7924547.1"/>
    </source>
</evidence>
<dbReference type="EMBL" id="CAKLBY020000075">
    <property type="protein sequence ID" value="CAK7924547.1"/>
    <property type="molecule type" value="Genomic_DNA"/>
</dbReference>
<name>A0AAV1TTF8_9STRA</name>
<sequence length="325" mass="35940">MMMHTSTPPYYSPPDSSHNETISVSIGLGADRSTSILLPRSHNVVKHLEQLLPAIAAAPPSQQQNHHLQPFPFACQSDMEKAVAVERLDNGHSRLSLPIHQSPQLQTYQAPRISSLSQYIHANSRYETTSTKQVPTKLSTTVLTNRSVVSVFDNNSTNDDGLDYDHTQEYLAPAPPRRRSACNKRCRVLSCNKIPVSRGLCRGHGGGRRCQHVDCAKGAQSRSNFCWAHGGGHRCHVKGCMRSRKSRHYCVAHLDRESPAAISTAPAYLGHGTYKAQRVLPTVSKVVPPAHFAAQTKYPQLPSLVQALRKTRQSVATRQRYVTEG</sequence>
<accession>A0AAV1TTF8</accession>
<dbReference type="PANTHER" id="PTHR31827">
    <property type="entry name" value="EMB|CAB89363.1"/>
    <property type="match status" value="1"/>
</dbReference>
<dbReference type="PANTHER" id="PTHR31827:SF1">
    <property type="entry name" value="EMB|CAB89363.1"/>
    <property type="match status" value="1"/>
</dbReference>
<feature type="domain" description="WRKY19-like zinc finger" evidence="1">
    <location>
        <begin position="207"/>
        <end position="231"/>
    </location>
</feature>
<dbReference type="Pfam" id="PF24906">
    <property type="entry name" value="Zf_WRKY19"/>
    <property type="match status" value="1"/>
</dbReference>
<proteinExistence type="predicted"/>
<evidence type="ECO:0000313" key="3">
    <source>
        <dbReference type="Proteomes" id="UP001162060"/>
    </source>
</evidence>
<dbReference type="InterPro" id="IPR056866">
    <property type="entry name" value="Znf_WRKY19"/>
</dbReference>
<comment type="caution">
    <text evidence="2">The sequence shown here is derived from an EMBL/GenBank/DDBJ whole genome shotgun (WGS) entry which is preliminary data.</text>
</comment>
<reference evidence="2" key="1">
    <citation type="submission" date="2024-01" db="EMBL/GenBank/DDBJ databases">
        <authorList>
            <person name="Webb A."/>
        </authorList>
    </citation>
    <scope>NUCLEOTIDE SEQUENCE</scope>
    <source>
        <strain evidence="2">Pm1</strain>
    </source>
</reference>
<organism evidence="2 3">
    <name type="scientific">Peronospora matthiolae</name>
    <dbReference type="NCBI Taxonomy" id="2874970"/>
    <lineage>
        <taxon>Eukaryota</taxon>
        <taxon>Sar</taxon>
        <taxon>Stramenopiles</taxon>
        <taxon>Oomycota</taxon>
        <taxon>Peronosporomycetes</taxon>
        <taxon>Peronosporales</taxon>
        <taxon>Peronosporaceae</taxon>
        <taxon>Peronospora</taxon>
    </lineage>
</organism>
<dbReference type="Proteomes" id="UP001162060">
    <property type="component" value="Unassembled WGS sequence"/>
</dbReference>
<protein>
    <recommendedName>
        <fullName evidence="1">WRKY19-like zinc finger domain-containing protein</fullName>
    </recommendedName>
</protein>
<gene>
    <name evidence="2" type="ORF">PM001_LOCUS9697</name>
</gene>